<feature type="transmembrane region" description="Helical" evidence="7">
    <location>
        <begin position="12"/>
        <end position="30"/>
    </location>
</feature>
<feature type="transmembrane region" description="Helical" evidence="7">
    <location>
        <begin position="273"/>
        <end position="294"/>
    </location>
</feature>
<feature type="transmembrane region" description="Helical" evidence="7">
    <location>
        <begin position="131"/>
        <end position="151"/>
    </location>
</feature>
<feature type="transmembrane region" description="Helical" evidence="7">
    <location>
        <begin position="171"/>
        <end position="191"/>
    </location>
</feature>
<name>A0A1Y2N4K4_PSEAH</name>
<evidence type="ECO:0000256" key="4">
    <source>
        <dbReference type="ARBA" id="ARBA00022692"/>
    </source>
</evidence>
<evidence type="ECO:0000313" key="10">
    <source>
        <dbReference type="Proteomes" id="UP000194360"/>
    </source>
</evidence>
<keyword evidence="4 7" id="KW-0812">Transmembrane</keyword>
<comment type="caution">
    <text evidence="9">The sequence shown here is derived from an EMBL/GenBank/DDBJ whole genome shotgun (WGS) entry which is preliminary data.</text>
</comment>
<dbReference type="EMBL" id="MIGB01000005">
    <property type="protein sequence ID" value="OSY42412.1"/>
    <property type="molecule type" value="Genomic_DNA"/>
</dbReference>
<evidence type="ECO:0000256" key="2">
    <source>
        <dbReference type="ARBA" id="ARBA00022448"/>
    </source>
</evidence>
<evidence type="ECO:0000256" key="6">
    <source>
        <dbReference type="ARBA" id="ARBA00023136"/>
    </source>
</evidence>
<dbReference type="Proteomes" id="UP000194360">
    <property type="component" value="Unassembled WGS sequence"/>
</dbReference>
<dbReference type="InterPro" id="IPR000515">
    <property type="entry name" value="MetI-like"/>
</dbReference>
<feature type="transmembrane region" description="Helical" evidence="7">
    <location>
        <begin position="97"/>
        <end position="119"/>
    </location>
</feature>
<keyword evidence="6 7" id="KW-0472">Membrane</keyword>
<dbReference type="PROSITE" id="PS50928">
    <property type="entry name" value="ABC_TM1"/>
    <property type="match status" value="1"/>
</dbReference>
<dbReference type="SUPFAM" id="SSF161098">
    <property type="entry name" value="MetI-like"/>
    <property type="match status" value="1"/>
</dbReference>
<evidence type="ECO:0000256" key="5">
    <source>
        <dbReference type="ARBA" id="ARBA00022989"/>
    </source>
</evidence>
<reference evidence="9 10" key="1">
    <citation type="submission" date="2016-09" db="EMBL/GenBank/DDBJ databases">
        <title>Pseudonocardia autotrophica DSM535, a candidate organism with high potential of specific P450 cytochromes.</title>
        <authorList>
            <person name="Grumaz C."/>
            <person name="Vainshtein Y."/>
            <person name="Kirstahler P."/>
            <person name="Sohn K."/>
        </authorList>
    </citation>
    <scope>NUCLEOTIDE SEQUENCE [LARGE SCALE GENOMIC DNA]</scope>
    <source>
        <strain evidence="9 10">DSM 535</strain>
    </source>
</reference>
<evidence type="ECO:0000256" key="3">
    <source>
        <dbReference type="ARBA" id="ARBA00022475"/>
    </source>
</evidence>
<evidence type="ECO:0000256" key="7">
    <source>
        <dbReference type="RuleBase" id="RU363032"/>
    </source>
</evidence>
<dbReference type="STRING" id="2074.BG845_01332"/>
<dbReference type="GO" id="GO:0055085">
    <property type="term" value="P:transmembrane transport"/>
    <property type="evidence" value="ECO:0007669"/>
    <property type="project" value="InterPro"/>
</dbReference>
<dbReference type="Gene3D" id="1.10.3720.10">
    <property type="entry name" value="MetI-like"/>
    <property type="match status" value="1"/>
</dbReference>
<dbReference type="PANTHER" id="PTHR43163">
    <property type="entry name" value="DIPEPTIDE TRANSPORT SYSTEM PERMEASE PROTEIN DPPB-RELATED"/>
    <property type="match status" value="1"/>
</dbReference>
<keyword evidence="3" id="KW-1003">Cell membrane</keyword>
<dbReference type="Pfam" id="PF19300">
    <property type="entry name" value="BPD_transp_1_N"/>
    <property type="match status" value="1"/>
</dbReference>
<dbReference type="OrthoDB" id="147639at2"/>
<dbReference type="AlphaFoldDB" id="A0A1Y2N4K4"/>
<keyword evidence="5 7" id="KW-1133">Transmembrane helix</keyword>
<dbReference type="GO" id="GO:0005886">
    <property type="term" value="C:plasma membrane"/>
    <property type="evidence" value="ECO:0007669"/>
    <property type="project" value="UniProtKB-SubCell"/>
</dbReference>
<evidence type="ECO:0000259" key="8">
    <source>
        <dbReference type="PROSITE" id="PS50928"/>
    </source>
</evidence>
<evidence type="ECO:0000313" key="9">
    <source>
        <dbReference type="EMBL" id="OSY42412.1"/>
    </source>
</evidence>
<dbReference type="PANTHER" id="PTHR43163:SF7">
    <property type="entry name" value="DIPEPTIDE-TRANSPORT INTEGRAL MEMBRANE PROTEIN ABC TRANSPORTER DPPB-RELATED"/>
    <property type="match status" value="1"/>
</dbReference>
<gene>
    <name evidence="9" type="primary">oppB</name>
    <name evidence="9" type="ORF">BG845_01332</name>
</gene>
<organism evidence="9 10">
    <name type="scientific">Pseudonocardia autotrophica</name>
    <name type="common">Amycolata autotrophica</name>
    <name type="synonym">Nocardia autotrophica</name>
    <dbReference type="NCBI Taxonomy" id="2074"/>
    <lineage>
        <taxon>Bacteria</taxon>
        <taxon>Bacillati</taxon>
        <taxon>Actinomycetota</taxon>
        <taxon>Actinomycetes</taxon>
        <taxon>Pseudonocardiales</taxon>
        <taxon>Pseudonocardiaceae</taxon>
        <taxon>Pseudonocardia</taxon>
    </lineage>
</organism>
<proteinExistence type="inferred from homology"/>
<comment type="subcellular location">
    <subcellularLocation>
        <location evidence="1 7">Cell membrane</location>
        <topology evidence="1 7">Multi-pass membrane protein</topology>
    </subcellularLocation>
</comment>
<feature type="domain" description="ABC transmembrane type-1" evidence="8">
    <location>
        <begin position="95"/>
        <end position="294"/>
    </location>
</feature>
<accession>A0A1Y2N4K4</accession>
<dbReference type="InterPro" id="IPR045621">
    <property type="entry name" value="BPD_transp_1_N"/>
</dbReference>
<dbReference type="InterPro" id="IPR035906">
    <property type="entry name" value="MetI-like_sf"/>
</dbReference>
<dbReference type="Pfam" id="PF00528">
    <property type="entry name" value="BPD_transp_1"/>
    <property type="match status" value="1"/>
</dbReference>
<dbReference type="RefSeq" id="WP_085911633.1">
    <property type="nucleotide sequence ID" value="NZ_AP018920.1"/>
</dbReference>
<keyword evidence="2 7" id="KW-0813">Transport</keyword>
<comment type="similarity">
    <text evidence="7">Belongs to the binding-protein-dependent transport system permease family.</text>
</comment>
<keyword evidence="10" id="KW-1185">Reference proteome</keyword>
<sequence length="308" mass="33048">MGRYVLRRLLQLVPVFIGTTFLIYFMVWALPGDPLAGKCGDQACPPAFIERMRLEYGLDQPILVQYLSYLGGLLQGDFGQNFRGQDVGTLIANTYPVTIKLALVALVIQAVIGLTAGVLTGLRPGGYLDNVVLTATLFLVAVPVFVTGYVLQAVLGLRLGLIPPTVPSDPGLFDLIVPGYVLGSLSLAYVARLTRTSIAENSRADYVRTATAKGLTRNRVVGVHLTRNSAIPVITFLGADFGTLMGGAIVTEGIFNIRGIGGLIFESIQRLDGVVVTGVVVLLVMVYLLANLLVDVTYALLDPRIRLD</sequence>
<protein>
    <submittedName>
        <fullName evidence="9">Oligopeptide transport system permease protein OppB</fullName>
    </submittedName>
</protein>
<evidence type="ECO:0000256" key="1">
    <source>
        <dbReference type="ARBA" id="ARBA00004651"/>
    </source>
</evidence>
<dbReference type="CDD" id="cd06261">
    <property type="entry name" value="TM_PBP2"/>
    <property type="match status" value="1"/>
</dbReference>